<dbReference type="Proteomes" id="UP000324800">
    <property type="component" value="Unassembled WGS sequence"/>
</dbReference>
<feature type="non-terminal residue" evidence="1">
    <location>
        <position position="1"/>
    </location>
</feature>
<dbReference type="SUPFAM" id="SSF49899">
    <property type="entry name" value="Concanavalin A-like lectins/glucanases"/>
    <property type="match status" value="1"/>
</dbReference>
<dbReference type="OrthoDB" id="195558at2759"/>
<protein>
    <recommendedName>
        <fullName evidence="3">SPRY domain-containing protein</fullName>
    </recommendedName>
</protein>
<gene>
    <name evidence="1" type="ORF">EZS28_047497</name>
</gene>
<evidence type="ECO:0000313" key="1">
    <source>
        <dbReference type="EMBL" id="KAA6356977.1"/>
    </source>
</evidence>
<proteinExistence type="predicted"/>
<evidence type="ECO:0008006" key="3">
    <source>
        <dbReference type="Google" id="ProtNLM"/>
    </source>
</evidence>
<dbReference type="EMBL" id="SNRW01032109">
    <property type="protein sequence ID" value="KAA6356977.1"/>
    <property type="molecule type" value="Genomic_DNA"/>
</dbReference>
<reference evidence="1 2" key="1">
    <citation type="submission" date="2019-03" db="EMBL/GenBank/DDBJ databases">
        <title>Single cell metagenomics reveals metabolic interactions within the superorganism composed of flagellate Streblomastix strix and complex community of Bacteroidetes bacteria on its surface.</title>
        <authorList>
            <person name="Treitli S.C."/>
            <person name="Kolisko M."/>
            <person name="Husnik F."/>
            <person name="Keeling P."/>
            <person name="Hampl V."/>
        </authorList>
    </citation>
    <scope>NUCLEOTIDE SEQUENCE [LARGE SCALE GENOMIC DNA]</scope>
    <source>
        <strain evidence="1">ST1C</strain>
    </source>
</reference>
<evidence type="ECO:0000313" key="2">
    <source>
        <dbReference type="Proteomes" id="UP000324800"/>
    </source>
</evidence>
<name>A0A5J4TFN4_9EUKA</name>
<dbReference type="Gene3D" id="2.60.120.920">
    <property type="match status" value="1"/>
</dbReference>
<accession>A0A5J4TFN4</accession>
<comment type="caution">
    <text evidence="1">The sequence shown here is derived from an EMBL/GenBank/DDBJ whole genome shotgun (WGS) entry which is preliminary data.</text>
</comment>
<dbReference type="InterPro" id="IPR043136">
    <property type="entry name" value="B30.2/SPRY_sf"/>
</dbReference>
<organism evidence="1 2">
    <name type="scientific">Streblomastix strix</name>
    <dbReference type="NCBI Taxonomy" id="222440"/>
    <lineage>
        <taxon>Eukaryota</taxon>
        <taxon>Metamonada</taxon>
        <taxon>Preaxostyla</taxon>
        <taxon>Oxymonadida</taxon>
        <taxon>Streblomastigidae</taxon>
        <taxon>Streblomastix</taxon>
    </lineage>
</organism>
<dbReference type="InterPro" id="IPR013320">
    <property type="entry name" value="ConA-like_dom_sf"/>
</dbReference>
<sequence length="94" mass="10772">QQSTGDICHKGDLTHGSFEFKDGQLITLELNMDAGTLHFFIDDILQPVYVRGINEPVKFYFWIYFKDSSFEIESVKKLTSPTAKVLPNEKAMQL</sequence>
<dbReference type="AlphaFoldDB" id="A0A5J4TFN4"/>